<dbReference type="EMBL" id="UGWP01000004">
    <property type="protein sequence ID" value="SUF58264.1"/>
    <property type="molecule type" value="Genomic_DNA"/>
</dbReference>
<gene>
    <name evidence="1" type="ORF">NCTC10252_03577</name>
</gene>
<dbReference type="AlphaFoldDB" id="A0A379QP16"/>
<evidence type="ECO:0000313" key="2">
    <source>
        <dbReference type="Proteomes" id="UP000254597"/>
    </source>
</evidence>
<dbReference type="Pfam" id="PF14113">
    <property type="entry name" value="Tae4"/>
    <property type="match status" value="2"/>
</dbReference>
<organism evidence="1 2">
    <name type="scientific">Salmonella enterica</name>
    <name type="common">Salmonella choleraesuis</name>
    <dbReference type="NCBI Taxonomy" id="28901"/>
    <lineage>
        <taxon>Bacteria</taxon>
        <taxon>Pseudomonadati</taxon>
        <taxon>Pseudomonadota</taxon>
        <taxon>Gammaproteobacteria</taxon>
        <taxon>Enterobacterales</taxon>
        <taxon>Enterobacteriaceae</taxon>
        <taxon>Salmonella</taxon>
    </lineage>
</organism>
<accession>A0A379QP16</accession>
<evidence type="ECO:0000313" key="1">
    <source>
        <dbReference type="EMBL" id="SUF58264.1"/>
    </source>
</evidence>
<dbReference type="Proteomes" id="UP000254597">
    <property type="component" value="Unassembled WGS sequence"/>
</dbReference>
<dbReference type="Gene3D" id="3.90.1720.70">
    <property type="match status" value="1"/>
</dbReference>
<reference evidence="1 2" key="1">
    <citation type="submission" date="2018-06" db="EMBL/GenBank/DDBJ databases">
        <authorList>
            <consortium name="Pathogen Informatics"/>
            <person name="Doyle S."/>
        </authorList>
    </citation>
    <scope>NUCLEOTIDE SEQUENCE [LARGE SCALE GENOMIC DNA]</scope>
    <source>
        <strain evidence="1 2">NCTC10252</strain>
    </source>
</reference>
<sequence>MTKKTIVASAGGTVSGAVTPNRPSWASVRSNYPDNSVSKAEFYPKISKALALSIDSPAYTNTCALRMSYALNKSGVRLGSPPGNGRVTGDDGVVYWLRVKELRRKLFKLFGDPDFHLLYPERMPDPLLNECDLNARICDANAYVKDYPDEYKARLDYAYSNFMPNVKGKNGIIVFDVKGWGDATGHFTLWEDGNLLYVSEGSEENNPSSPSYYVWYIDPRIEYNADRTFIPQTVEVHFWELK</sequence>
<protein>
    <recommendedName>
        <fullName evidence="3">Type VI secretion system (T6SS), amidase effector protein 4</fullName>
    </recommendedName>
</protein>
<proteinExistence type="predicted"/>
<evidence type="ECO:0008006" key="3">
    <source>
        <dbReference type="Google" id="ProtNLM"/>
    </source>
</evidence>
<dbReference type="InterPro" id="IPR025562">
    <property type="entry name" value="Tae4"/>
</dbReference>
<name>A0A379QP16_SALER</name>